<accession>A0AA39T0L6</accession>
<dbReference type="PANTHER" id="PTHR24148:SF64">
    <property type="entry name" value="HETEROKARYON INCOMPATIBILITY DOMAIN-CONTAINING PROTEIN"/>
    <property type="match status" value="1"/>
</dbReference>
<reference evidence="2" key="1">
    <citation type="submission" date="2023-06" db="EMBL/GenBank/DDBJ databases">
        <title>Genome-scale phylogeny and comparative genomics of the fungal order Sordariales.</title>
        <authorList>
            <consortium name="Lawrence Berkeley National Laboratory"/>
            <person name="Hensen N."/>
            <person name="Bonometti L."/>
            <person name="Westerberg I."/>
            <person name="Brannstrom I.O."/>
            <person name="Guillou S."/>
            <person name="Cros-Aarteil S."/>
            <person name="Calhoun S."/>
            <person name="Haridas S."/>
            <person name="Kuo A."/>
            <person name="Mondo S."/>
            <person name="Pangilinan J."/>
            <person name="Riley R."/>
            <person name="LaButti K."/>
            <person name="Andreopoulos B."/>
            <person name="Lipzen A."/>
            <person name="Chen C."/>
            <person name="Yanf M."/>
            <person name="Daum C."/>
            <person name="Ng V."/>
            <person name="Clum A."/>
            <person name="Steindorff A."/>
            <person name="Ohm R."/>
            <person name="Martin F."/>
            <person name="Silar P."/>
            <person name="Natvig D."/>
            <person name="Lalanne C."/>
            <person name="Gautier V."/>
            <person name="Ament-velasquez S.L."/>
            <person name="Kruys A."/>
            <person name="Hutchinson M.I."/>
            <person name="Powell A.J."/>
            <person name="Barry K."/>
            <person name="Miller A.N."/>
            <person name="Grigoriev I.V."/>
            <person name="Debuchy R."/>
            <person name="Gladieux P."/>
            <person name="Thoren M.H."/>
            <person name="Johannesson H."/>
        </authorList>
    </citation>
    <scope>NUCLEOTIDE SEQUENCE</scope>
    <source>
        <strain evidence="2">SMH3391-2</strain>
    </source>
</reference>
<evidence type="ECO:0000259" key="1">
    <source>
        <dbReference type="Pfam" id="PF06985"/>
    </source>
</evidence>
<keyword evidence="3" id="KW-1185">Reference proteome</keyword>
<dbReference type="AlphaFoldDB" id="A0AA39T0L6"/>
<dbReference type="EMBL" id="JAULSR010000013">
    <property type="protein sequence ID" value="KAK0609601.1"/>
    <property type="molecule type" value="Genomic_DNA"/>
</dbReference>
<dbReference type="InterPro" id="IPR052895">
    <property type="entry name" value="HetReg/Transcr_Mod"/>
</dbReference>
<gene>
    <name evidence="2" type="ORF">B0T17DRAFT_512697</name>
</gene>
<dbReference type="PANTHER" id="PTHR24148">
    <property type="entry name" value="ANKYRIN REPEAT DOMAIN-CONTAINING PROTEIN 39 HOMOLOG-RELATED"/>
    <property type="match status" value="1"/>
</dbReference>
<dbReference type="Proteomes" id="UP001174934">
    <property type="component" value="Unassembled WGS sequence"/>
</dbReference>
<evidence type="ECO:0000313" key="3">
    <source>
        <dbReference type="Proteomes" id="UP001174934"/>
    </source>
</evidence>
<dbReference type="InterPro" id="IPR010730">
    <property type="entry name" value="HET"/>
</dbReference>
<feature type="domain" description="Heterokaryon incompatibility" evidence="1">
    <location>
        <begin position="13"/>
        <end position="182"/>
    </location>
</feature>
<evidence type="ECO:0000313" key="2">
    <source>
        <dbReference type="EMBL" id="KAK0609601.1"/>
    </source>
</evidence>
<protein>
    <submittedName>
        <fullName evidence="2">Heterokaryon incompatibility protein-domain-containing protein</fullName>
    </submittedName>
</protein>
<dbReference type="Pfam" id="PF06985">
    <property type="entry name" value="HET"/>
    <property type="match status" value="1"/>
</dbReference>
<comment type="caution">
    <text evidence="2">The sequence shown here is derived from an EMBL/GenBank/DDBJ whole genome shotgun (WGS) entry which is preliminary data.</text>
</comment>
<sequence>MYKKSRGTCAGPYEAVSYTWHPESGPQMYSSVFYAGTDGHDEESSQTIRASENLISLLHRIRHADRDRVLWIDQLCINQEDHSEKEHQIPLMLQVYQQCEQVLFWLGEETSSTQLAFAMIQKLDKIFYNLTEKKEPLPSPAAIQVSDPSARYSLPIATSEEWHPFMELLERNVLQRLWIVQEVVVSPKVEVICGGRAIPFDELGNSAEFLYRSGWITPLQEAYVDAYPARYASFSGTMSTTSGQVSSPLPNVLMNTIGRVDFVASLHSRRQSFHSGNFESLEQLLGSLRRCKTSRDFLHDKVYALLGLAAAAGMAPSSTPGEIPAALLPSYAKPYTDVFRDVTQFLLETGSLGILSHVEDASLRTEGAKTSLPSWVPNFEVFQIATILGLGRNATAKGFVAGGNEQIACTIDNNVLHIDACKLDEVLQFGPYYGDESTTQAEFLEASARLVDLFQPYPTGEAIVDVFWRTLITNTSSNYGGPVADSWRRHFIGSCLQAASEIRLRGILQELGDDASGDAFTQALSEKLYAIEGDHRRWVLMVQSETYNIPLAPYTMNTWAPGLYNVFTRGMRETGRAPDEYLAQNNASLYRDAMRQNCTYRRVFTTAGRGYVGIGPRSVERGDGVYLLKGAKVPFVMRKGEGGMLKIVGECYVHGVMYGEEVKDRMAWERVTIC</sequence>
<name>A0AA39T0L6_9PEZI</name>
<dbReference type="Pfam" id="PF26639">
    <property type="entry name" value="Het-6_barrel"/>
    <property type="match status" value="1"/>
</dbReference>
<organism evidence="2 3">
    <name type="scientific">Bombardia bombarda</name>
    <dbReference type="NCBI Taxonomy" id="252184"/>
    <lineage>
        <taxon>Eukaryota</taxon>
        <taxon>Fungi</taxon>
        <taxon>Dikarya</taxon>
        <taxon>Ascomycota</taxon>
        <taxon>Pezizomycotina</taxon>
        <taxon>Sordariomycetes</taxon>
        <taxon>Sordariomycetidae</taxon>
        <taxon>Sordariales</taxon>
        <taxon>Lasiosphaeriaceae</taxon>
        <taxon>Bombardia</taxon>
    </lineage>
</organism>
<proteinExistence type="predicted"/>